<evidence type="ECO:0000256" key="2">
    <source>
        <dbReference type="ARBA" id="ARBA00022490"/>
    </source>
</evidence>
<comment type="subunit">
    <text evidence="13">Homodimer.</text>
</comment>
<keyword evidence="6 13" id="KW-0479">Metal-binding</keyword>
<keyword evidence="9 13" id="KW-0460">Magnesium</keyword>
<dbReference type="CDD" id="cd24138">
    <property type="entry name" value="TtcA-like"/>
    <property type="match status" value="1"/>
</dbReference>
<evidence type="ECO:0000313" key="16">
    <source>
        <dbReference type="Proteomes" id="UP000056450"/>
    </source>
</evidence>
<comment type="cofactor">
    <cofactor evidence="13">
        <name>Mg(2+)</name>
        <dbReference type="ChEBI" id="CHEBI:18420"/>
    </cofactor>
</comment>
<evidence type="ECO:0000256" key="9">
    <source>
        <dbReference type="ARBA" id="ARBA00022842"/>
    </source>
</evidence>
<evidence type="ECO:0000256" key="3">
    <source>
        <dbReference type="ARBA" id="ARBA00022555"/>
    </source>
</evidence>
<keyword evidence="7 13" id="KW-0547">Nucleotide-binding</keyword>
<evidence type="ECO:0000256" key="10">
    <source>
        <dbReference type="ARBA" id="ARBA00022884"/>
    </source>
</evidence>
<evidence type="ECO:0000256" key="4">
    <source>
        <dbReference type="ARBA" id="ARBA00022679"/>
    </source>
</evidence>
<dbReference type="GO" id="GO:0016783">
    <property type="term" value="F:sulfurtransferase activity"/>
    <property type="evidence" value="ECO:0007669"/>
    <property type="project" value="UniProtKB-UniRule"/>
</dbReference>
<keyword evidence="12 13" id="KW-0411">Iron-sulfur</keyword>
<dbReference type="GO" id="GO:0005524">
    <property type="term" value="F:ATP binding"/>
    <property type="evidence" value="ECO:0007669"/>
    <property type="project" value="UniProtKB-UniRule"/>
</dbReference>
<keyword evidence="8 13" id="KW-0067">ATP-binding</keyword>
<dbReference type="PANTHER" id="PTHR43686:SF1">
    <property type="entry name" value="AMINOTRAN_5 DOMAIN-CONTAINING PROTEIN"/>
    <property type="match status" value="1"/>
</dbReference>
<keyword evidence="10 13" id="KW-0694">RNA-binding</keyword>
<dbReference type="Pfam" id="PF01171">
    <property type="entry name" value="ATP_bind_3"/>
    <property type="match status" value="1"/>
</dbReference>
<name>A0AAP1C7C6_9BURK</name>
<evidence type="ECO:0000256" key="1">
    <source>
        <dbReference type="ARBA" id="ARBA00022485"/>
    </source>
</evidence>
<comment type="function">
    <text evidence="13">Catalyzes the ATP-dependent 2-thiolation of cytidine in position 32 of tRNA, to form 2-thiocytidine (s(2)C32). The sulfur atoms are provided by the cysteine/cysteine desulfurase (IscS) system.</text>
</comment>
<evidence type="ECO:0000256" key="8">
    <source>
        <dbReference type="ARBA" id="ARBA00022840"/>
    </source>
</evidence>
<dbReference type="RefSeq" id="WP_040142338.1">
    <property type="nucleotide sequence ID" value="NZ_CBCPGW010000029.1"/>
</dbReference>
<comment type="caution">
    <text evidence="15">The sequence shown here is derived from an EMBL/GenBank/DDBJ whole genome shotgun (WGS) entry which is preliminary data.</text>
</comment>
<evidence type="ECO:0000313" key="15">
    <source>
        <dbReference type="EMBL" id="KVA11052.1"/>
    </source>
</evidence>
<dbReference type="InterPro" id="IPR014729">
    <property type="entry name" value="Rossmann-like_a/b/a_fold"/>
</dbReference>
<feature type="binding site" evidence="13">
    <location>
        <position position="237"/>
    </location>
    <ligand>
        <name>[4Fe-4S] cluster</name>
        <dbReference type="ChEBI" id="CHEBI:49883"/>
    </ligand>
</feature>
<proteinExistence type="inferred from homology"/>
<dbReference type="Proteomes" id="UP000056450">
    <property type="component" value="Unassembled WGS sequence"/>
</dbReference>
<dbReference type="EC" id="2.8.1.-" evidence="13"/>
<dbReference type="GO" id="GO:0000049">
    <property type="term" value="F:tRNA binding"/>
    <property type="evidence" value="ECO:0007669"/>
    <property type="project" value="UniProtKB-KW"/>
</dbReference>
<evidence type="ECO:0000256" key="6">
    <source>
        <dbReference type="ARBA" id="ARBA00022723"/>
    </source>
</evidence>
<evidence type="ECO:0000256" key="13">
    <source>
        <dbReference type="HAMAP-Rule" id="MF_01850"/>
    </source>
</evidence>
<dbReference type="GO" id="GO:0051539">
    <property type="term" value="F:4 iron, 4 sulfur cluster binding"/>
    <property type="evidence" value="ECO:0007669"/>
    <property type="project" value="UniProtKB-UniRule"/>
</dbReference>
<dbReference type="InterPro" id="IPR011063">
    <property type="entry name" value="TilS/TtcA_N"/>
</dbReference>
<dbReference type="PANTHER" id="PTHR43686">
    <property type="entry name" value="SULFURTRANSFERASE-RELATED"/>
    <property type="match status" value="1"/>
</dbReference>
<accession>A0AAP1C7C6</accession>
<protein>
    <recommendedName>
        <fullName evidence="13">tRNA-cytidine(32) 2-sulfurtransferase</fullName>
        <ecNumber evidence="13">2.8.1.-</ecNumber>
    </recommendedName>
    <alternativeName>
        <fullName evidence="13">Two-thiocytidine biosynthesis protein A</fullName>
    </alternativeName>
    <alternativeName>
        <fullName evidence="13">tRNA 2-thiocytidine biosynthesis protein TtcA</fullName>
    </alternativeName>
</protein>
<dbReference type="GO" id="GO:0000287">
    <property type="term" value="F:magnesium ion binding"/>
    <property type="evidence" value="ECO:0007669"/>
    <property type="project" value="UniProtKB-UniRule"/>
</dbReference>
<comment type="similarity">
    <text evidence="13">Belongs to the TtcA family.</text>
</comment>
<keyword evidence="2 13" id="KW-0963">Cytoplasm</keyword>
<dbReference type="InterPro" id="IPR012089">
    <property type="entry name" value="tRNA_Cyd_32_2_STrfase"/>
</dbReference>
<evidence type="ECO:0000256" key="11">
    <source>
        <dbReference type="ARBA" id="ARBA00023004"/>
    </source>
</evidence>
<dbReference type="EMBL" id="LOTQ01000005">
    <property type="protein sequence ID" value="KVA11052.1"/>
    <property type="molecule type" value="Genomic_DNA"/>
</dbReference>
<organism evidence="15 16">
    <name type="scientific">Burkholderia latens</name>
    <dbReference type="NCBI Taxonomy" id="488446"/>
    <lineage>
        <taxon>Bacteria</taxon>
        <taxon>Pseudomonadati</taxon>
        <taxon>Pseudomonadota</taxon>
        <taxon>Betaproteobacteria</taxon>
        <taxon>Burkholderiales</taxon>
        <taxon>Burkholderiaceae</taxon>
        <taxon>Burkholderia</taxon>
        <taxon>Burkholderia cepacia complex</taxon>
    </lineage>
</organism>
<evidence type="ECO:0000256" key="12">
    <source>
        <dbReference type="ARBA" id="ARBA00023014"/>
    </source>
</evidence>
<comment type="subcellular location">
    <subcellularLocation>
        <location evidence="13">Cytoplasm</location>
    </subcellularLocation>
</comment>
<comment type="catalytic activity">
    <reaction evidence="13">
        <text>cytidine(32) in tRNA + S-sulfanyl-L-cysteinyl-[cysteine desulfurase] + AH2 + ATP = 2-thiocytidine(32) in tRNA + L-cysteinyl-[cysteine desulfurase] + A + AMP + diphosphate + H(+)</text>
        <dbReference type="Rhea" id="RHEA:57048"/>
        <dbReference type="Rhea" id="RHEA-COMP:10288"/>
        <dbReference type="Rhea" id="RHEA-COMP:12157"/>
        <dbReference type="Rhea" id="RHEA-COMP:12158"/>
        <dbReference type="Rhea" id="RHEA-COMP:14821"/>
        <dbReference type="ChEBI" id="CHEBI:13193"/>
        <dbReference type="ChEBI" id="CHEBI:15378"/>
        <dbReference type="ChEBI" id="CHEBI:17499"/>
        <dbReference type="ChEBI" id="CHEBI:29950"/>
        <dbReference type="ChEBI" id="CHEBI:30616"/>
        <dbReference type="ChEBI" id="CHEBI:33019"/>
        <dbReference type="ChEBI" id="CHEBI:61963"/>
        <dbReference type="ChEBI" id="CHEBI:82748"/>
        <dbReference type="ChEBI" id="CHEBI:141453"/>
        <dbReference type="ChEBI" id="CHEBI:456215"/>
    </reaction>
</comment>
<reference evidence="15 16" key="1">
    <citation type="submission" date="2015-11" db="EMBL/GenBank/DDBJ databases">
        <title>Expanding the genomic diversity of Burkholderia species for the development of highly accurate diagnostics.</title>
        <authorList>
            <person name="Sahl J."/>
            <person name="Keim P."/>
            <person name="Wagner D."/>
        </authorList>
    </citation>
    <scope>NUCLEOTIDE SEQUENCE [LARGE SCALE GENOMIC DNA]</scope>
    <source>
        <strain evidence="15 16">RF32-BP12</strain>
    </source>
</reference>
<keyword evidence="5 13" id="KW-0819">tRNA processing</keyword>
<dbReference type="HAMAP" id="MF_01850">
    <property type="entry name" value="TtcA"/>
    <property type="match status" value="1"/>
</dbReference>
<dbReference type="InterPro" id="IPR035107">
    <property type="entry name" value="tRNA_thiolation_TtcA_Ctu1"/>
</dbReference>
<evidence type="ECO:0000256" key="5">
    <source>
        <dbReference type="ARBA" id="ARBA00022694"/>
    </source>
</evidence>
<keyword evidence="11 13" id="KW-0408">Iron</keyword>
<keyword evidence="4 13" id="KW-0808">Transferase</keyword>
<dbReference type="NCBIfam" id="NF007972">
    <property type="entry name" value="PRK10696.1"/>
    <property type="match status" value="1"/>
</dbReference>
<dbReference type="GO" id="GO:0005737">
    <property type="term" value="C:cytoplasm"/>
    <property type="evidence" value="ECO:0007669"/>
    <property type="project" value="UniProtKB-SubCell"/>
</dbReference>
<dbReference type="PIRSF" id="PIRSF004976">
    <property type="entry name" value="ATPase_YdaO"/>
    <property type="match status" value="1"/>
</dbReference>
<comment type="cofactor">
    <cofactor evidence="13">
        <name>[4Fe-4S] cluster</name>
        <dbReference type="ChEBI" id="CHEBI:49883"/>
    </cofactor>
    <text evidence="13">Binds 1 [4Fe-4S] cluster per subunit. The cluster is chelated by three Cys residues, the fourth Fe has a free coordination site that may bind a sulfur atom transferred from the persulfide of IscS.</text>
</comment>
<feature type="binding site" evidence="13">
    <location>
        <position position="146"/>
    </location>
    <ligand>
        <name>[4Fe-4S] cluster</name>
        <dbReference type="ChEBI" id="CHEBI:49883"/>
    </ligand>
</feature>
<comment type="pathway">
    <text evidence="13">tRNA modification.</text>
</comment>
<feature type="short sequence motif" description="PP-loop motif" evidence="13">
    <location>
        <begin position="71"/>
        <end position="76"/>
    </location>
</feature>
<dbReference type="SUPFAM" id="SSF52402">
    <property type="entry name" value="Adenine nucleotide alpha hydrolases-like"/>
    <property type="match status" value="1"/>
</dbReference>
<comment type="miscellaneous">
    <text evidence="13">The thiolation reaction likely consists of two steps: a first activation step by ATP to form an adenylated intermediate of the target base of tRNA, and a second nucleophilic substitution step of the sulfur (S) atom supplied by the hydrosulfide attached to the Fe-S cluster.</text>
</comment>
<evidence type="ECO:0000259" key="14">
    <source>
        <dbReference type="Pfam" id="PF01171"/>
    </source>
</evidence>
<feature type="domain" description="tRNA(Ile)-lysidine/2-thiocytidine synthase N-terminal" evidence="14">
    <location>
        <begin position="65"/>
        <end position="228"/>
    </location>
</feature>
<keyword evidence="1 13" id="KW-0004">4Fe-4S</keyword>
<dbReference type="AlphaFoldDB" id="A0AAP1C7C6"/>
<keyword evidence="3 13" id="KW-0820">tRNA-binding</keyword>
<sequence length="336" mass="37255">MNAPHTNDTAADGVAIEATVAETGRRALTRREQKEAYENNKLFKRIVRQVGQAIGDYNMIEQGDKVMVCLSGGKDSYAMLDVLLRLRERAPIDFDIVAVNLDQKQPGFPEHVLPEYLTRIGVPFHIENQDTYSIVKRLVPEGKTTCSLCSRLRRGILYRVAGELGATKIALGHHRDDILQTLLLNMFYGGKLKGMPPKLQSDDGKNVVIRPLAYVKETDLEKYAELREFPIIPCNLCGSQPNLKRAEMKALIREWDKRFPGRVDNMFSALANIVPSHLMDTTQFPFASLRATGVADPQGDIAFDEEPCASGDEFGAPGAANPGAARPISIVQFDDL</sequence>
<evidence type="ECO:0000256" key="7">
    <source>
        <dbReference type="ARBA" id="ARBA00022741"/>
    </source>
</evidence>
<feature type="binding site" evidence="13">
    <location>
        <position position="149"/>
    </location>
    <ligand>
        <name>[4Fe-4S] cluster</name>
        <dbReference type="ChEBI" id="CHEBI:49883"/>
    </ligand>
</feature>
<gene>
    <name evidence="13" type="primary">ttcA</name>
    <name evidence="15" type="ORF">WI41_09390</name>
</gene>
<dbReference type="Gene3D" id="3.40.50.620">
    <property type="entry name" value="HUPs"/>
    <property type="match status" value="1"/>
</dbReference>
<dbReference type="GO" id="GO:0034227">
    <property type="term" value="P:tRNA thio-modification"/>
    <property type="evidence" value="ECO:0007669"/>
    <property type="project" value="UniProtKB-UniRule"/>
</dbReference>